<comment type="similarity">
    <text evidence="1">Belongs to the disease resistance NB-LRR family.</text>
</comment>
<dbReference type="SUPFAM" id="SSF52058">
    <property type="entry name" value="L domain-like"/>
    <property type="match status" value="1"/>
</dbReference>
<dbReference type="GO" id="GO:0006952">
    <property type="term" value="P:defense response"/>
    <property type="evidence" value="ECO:0007669"/>
    <property type="project" value="UniProtKB-KW"/>
</dbReference>
<keyword evidence="4" id="KW-0067">ATP-binding</keyword>
<feature type="domain" description="NB-ARC" evidence="6">
    <location>
        <begin position="137"/>
        <end position="271"/>
    </location>
</feature>
<protein>
    <submittedName>
        <fullName evidence="8">Uncharacterized protein</fullName>
    </submittedName>
</protein>
<dbReference type="EMBL" id="QEFC01003709">
    <property type="protein sequence ID" value="KAE9447061.1"/>
    <property type="molecule type" value="Genomic_DNA"/>
</dbReference>
<evidence type="ECO:0000256" key="3">
    <source>
        <dbReference type="ARBA" id="ARBA00022821"/>
    </source>
</evidence>
<dbReference type="PANTHER" id="PTHR33463">
    <property type="entry name" value="NB-ARC DOMAIN-CONTAINING PROTEIN-RELATED"/>
    <property type="match status" value="1"/>
</dbReference>
<sequence length="708" mass="80785">ELDKNMQKLKIKLGYLSAEENDINAGISNAMSQPWKRPKNKVEIWLRDVQQSKDDVQRLEQQVVGERNVSSSALLGKHIAEKTQEVTELQEKGSVFGGLLIDELPTGRLLIPPMKDFVKSTKARNTENVWECLMNVEHIHNELYKEKGKFDTVYWVTVSKAFSITKLQSDIAKALNLRFRNDEDETIRASELYAALSRIKNYVLILDDLWEAFPLARVGILEPTRCNGCKIVLTTRSLDVCRKMDCTTVKVELLTEQEALTLFLSKAVENDTVLAPEVEVIAAEIAKECARLPLAIVIVAGSLRGLKGIREWRNALNELISSTKDASDDEKFTLTSSKIEELPEGIEELVNLRKLDLSNNNKLGPFPSWKLRRLSKLQYLRIDGTRAEVSAEDLLCLRQLKVVAVHFHNVQELTRYVTSHQFQGLEKYCLIVGTHCWQILVDPGKSVCISSESVPFGIGVDQLVLPSDIDYFWIDGFHDPISLSSIPCLKDARDLRRCEICRWNGLESIFSSSSFSEDGLIPLGTIERLDLSCLPRFRVLFDGIAPPHNIYLNLKQLSLIKCDTLKNIFPVQLLENFPNLERLVVRDSRNVEDIIVEEEEMNDWGHHRDDSNKISLPKLKFLNLGFLSRLKSIYNGMMVCPSIEVVDIVKCPMLRRLPLSLHMDSDQATTPPALKNIIARKEWWESLEWDDPLTKTKFQPYFKDFKYG</sequence>
<dbReference type="InterPro" id="IPR032675">
    <property type="entry name" value="LRR_dom_sf"/>
</dbReference>
<evidence type="ECO:0000256" key="1">
    <source>
        <dbReference type="ARBA" id="ARBA00008894"/>
    </source>
</evidence>
<dbReference type="SUPFAM" id="SSF52540">
    <property type="entry name" value="P-loop containing nucleoside triphosphate hydrolases"/>
    <property type="match status" value="1"/>
</dbReference>
<dbReference type="PANTHER" id="PTHR33463:SF187">
    <property type="entry name" value="AND NB-ARC DOMAIN DISEASE RESISTANCE PROTEIN, PUTATIVE-RELATED"/>
    <property type="match status" value="1"/>
</dbReference>
<dbReference type="AlphaFoldDB" id="A0A6A4KUU1"/>
<gene>
    <name evidence="8" type="ORF">C3L33_21063</name>
</gene>
<dbReference type="Pfam" id="PF00931">
    <property type="entry name" value="NB-ARC"/>
    <property type="match status" value="1"/>
</dbReference>
<accession>A0A6A4KUU1</accession>
<name>A0A6A4KUU1_9ERIC</name>
<keyword evidence="5" id="KW-0175">Coiled coil</keyword>
<dbReference type="Gene3D" id="3.80.10.10">
    <property type="entry name" value="Ribonuclease Inhibitor"/>
    <property type="match status" value="1"/>
</dbReference>
<keyword evidence="3" id="KW-0611">Plant defense</keyword>
<dbReference type="InterPro" id="IPR057135">
    <property type="entry name" value="At4g27190-like_LRR"/>
</dbReference>
<evidence type="ECO:0000259" key="6">
    <source>
        <dbReference type="Pfam" id="PF00931"/>
    </source>
</evidence>
<dbReference type="GO" id="GO:0043531">
    <property type="term" value="F:ADP binding"/>
    <property type="evidence" value="ECO:0007669"/>
    <property type="project" value="InterPro"/>
</dbReference>
<dbReference type="GO" id="GO:0005524">
    <property type="term" value="F:ATP binding"/>
    <property type="evidence" value="ECO:0007669"/>
    <property type="project" value="UniProtKB-KW"/>
</dbReference>
<dbReference type="InterPro" id="IPR002182">
    <property type="entry name" value="NB-ARC"/>
</dbReference>
<keyword evidence="9" id="KW-1185">Reference proteome</keyword>
<keyword evidence="2" id="KW-0433">Leucine-rich repeat</keyword>
<reference evidence="8 9" key="1">
    <citation type="journal article" date="2019" name="Genome Biol. Evol.">
        <title>The Rhododendron genome and chromosomal organization provide insight into shared whole-genome duplications across the heath family (Ericaceae).</title>
        <authorList>
            <person name="Soza V.L."/>
            <person name="Lindsley D."/>
            <person name="Waalkes A."/>
            <person name="Ramage E."/>
            <person name="Patwardhan R.P."/>
            <person name="Burton J.N."/>
            <person name="Adey A."/>
            <person name="Kumar A."/>
            <person name="Qiu R."/>
            <person name="Shendure J."/>
            <person name="Hall B."/>
        </authorList>
    </citation>
    <scope>NUCLEOTIDE SEQUENCE [LARGE SCALE GENOMIC DNA]</scope>
    <source>
        <strain evidence="8">RSF 1966-606</strain>
    </source>
</reference>
<evidence type="ECO:0000259" key="7">
    <source>
        <dbReference type="Pfam" id="PF23247"/>
    </source>
</evidence>
<dbReference type="Pfam" id="PF23247">
    <property type="entry name" value="LRR_RPS2"/>
    <property type="match status" value="1"/>
</dbReference>
<proteinExistence type="inferred from homology"/>
<dbReference type="InterPro" id="IPR042197">
    <property type="entry name" value="Apaf_helical"/>
</dbReference>
<dbReference type="OrthoDB" id="1926275at2759"/>
<comment type="caution">
    <text evidence="8">The sequence shown here is derived from an EMBL/GenBank/DDBJ whole genome shotgun (WGS) entry which is preliminary data.</text>
</comment>
<evidence type="ECO:0000256" key="4">
    <source>
        <dbReference type="ARBA" id="ARBA00022840"/>
    </source>
</evidence>
<dbReference type="Gene3D" id="1.10.8.430">
    <property type="entry name" value="Helical domain of apoptotic protease-activating factors"/>
    <property type="match status" value="1"/>
</dbReference>
<evidence type="ECO:0000313" key="9">
    <source>
        <dbReference type="Proteomes" id="UP000428333"/>
    </source>
</evidence>
<feature type="coiled-coil region" evidence="5">
    <location>
        <begin position="42"/>
        <end position="69"/>
    </location>
</feature>
<evidence type="ECO:0000256" key="2">
    <source>
        <dbReference type="ARBA" id="ARBA00022614"/>
    </source>
</evidence>
<dbReference type="InterPro" id="IPR027417">
    <property type="entry name" value="P-loop_NTPase"/>
</dbReference>
<feature type="domain" description="Disease resistance protein At4g27190-like leucine-rich repeats" evidence="7">
    <location>
        <begin position="546"/>
        <end position="657"/>
    </location>
</feature>
<feature type="non-terminal residue" evidence="8">
    <location>
        <position position="1"/>
    </location>
</feature>
<keyword evidence="4" id="KW-0547">Nucleotide-binding</keyword>
<dbReference type="PRINTS" id="PR00364">
    <property type="entry name" value="DISEASERSIST"/>
</dbReference>
<evidence type="ECO:0000313" key="8">
    <source>
        <dbReference type="EMBL" id="KAE9447061.1"/>
    </source>
</evidence>
<evidence type="ECO:0000256" key="5">
    <source>
        <dbReference type="SAM" id="Coils"/>
    </source>
</evidence>
<dbReference type="Gene3D" id="3.40.50.300">
    <property type="entry name" value="P-loop containing nucleotide triphosphate hydrolases"/>
    <property type="match status" value="1"/>
</dbReference>
<dbReference type="Proteomes" id="UP000428333">
    <property type="component" value="Linkage Group LG13"/>
</dbReference>
<dbReference type="InterPro" id="IPR050905">
    <property type="entry name" value="Plant_NBS-LRR"/>
</dbReference>
<organism evidence="8 9">
    <name type="scientific">Rhododendron williamsianum</name>
    <dbReference type="NCBI Taxonomy" id="262921"/>
    <lineage>
        <taxon>Eukaryota</taxon>
        <taxon>Viridiplantae</taxon>
        <taxon>Streptophyta</taxon>
        <taxon>Embryophyta</taxon>
        <taxon>Tracheophyta</taxon>
        <taxon>Spermatophyta</taxon>
        <taxon>Magnoliopsida</taxon>
        <taxon>eudicotyledons</taxon>
        <taxon>Gunneridae</taxon>
        <taxon>Pentapetalae</taxon>
        <taxon>asterids</taxon>
        <taxon>Ericales</taxon>
        <taxon>Ericaceae</taxon>
        <taxon>Ericoideae</taxon>
        <taxon>Rhodoreae</taxon>
        <taxon>Rhododendron</taxon>
    </lineage>
</organism>